<dbReference type="GO" id="GO:0006885">
    <property type="term" value="P:regulation of pH"/>
    <property type="evidence" value="ECO:0007669"/>
    <property type="project" value="TreeGrafter"/>
</dbReference>
<gene>
    <name evidence="6" type="ORF">Ddye_031353</name>
</gene>
<dbReference type="GO" id="GO:0006813">
    <property type="term" value="P:potassium ion transport"/>
    <property type="evidence" value="ECO:0007669"/>
    <property type="project" value="UniProtKB-KW"/>
</dbReference>
<keyword evidence="2" id="KW-0633">Potassium transport</keyword>
<keyword evidence="4" id="KW-0406">Ion transport</keyword>
<dbReference type="InterPro" id="IPR057290">
    <property type="entry name" value="CHX17_C"/>
</dbReference>
<organism evidence="6 7">
    <name type="scientific">Dipteronia dyeriana</name>
    <dbReference type="NCBI Taxonomy" id="168575"/>
    <lineage>
        <taxon>Eukaryota</taxon>
        <taxon>Viridiplantae</taxon>
        <taxon>Streptophyta</taxon>
        <taxon>Embryophyta</taxon>
        <taxon>Tracheophyta</taxon>
        <taxon>Spermatophyta</taxon>
        <taxon>Magnoliopsida</taxon>
        <taxon>eudicotyledons</taxon>
        <taxon>Gunneridae</taxon>
        <taxon>Pentapetalae</taxon>
        <taxon>rosids</taxon>
        <taxon>malvids</taxon>
        <taxon>Sapindales</taxon>
        <taxon>Sapindaceae</taxon>
        <taxon>Hippocastanoideae</taxon>
        <taxon>Acereae</taxon>
        <taxon>Dipteronia</taxon>
    </lineage>
</organism>
<accession>A0AAD9TIT1</accession>
<dbReference type="Proteomes" id="UP001280121">
    <property type="component" value="Unassembled WGS sequence"/>
</dbReference>
<dbReference type="AlphaFoldDB" id="A0AAD9TIT1"/>
<dbReference type="InterPro" id="IPR050794">
    <property type="entry name" value="CPA2_transporter"/>
</dbReference>
<evidence type="ECO:0000313" key="6">
    <source>
        <dbReference type="EMBL" id="KAK2636561.1"/>
    </source>
</evidence>
<keyword evidence="1" id="KW-0813">Transport</keyword>
<comment type="caution">
    <text evidence="6">The sequence shown here is derived from an EMBL/GenBank/DDBJ whole genome shotgun (WGS) entry which is preliminary data.</text>
</comment>
<dbReference type="EMBL" id="JANJYI010000009">
    <property type="protein sequence ID" value="KAK2636561.1"/>
    <property type="molecule type" value="Genomic_DNA"/>
</dbReference>
<dbReference type="GO" id="GO:0012505">
    <property type="term" value="C:endomembrane system"/>
    <property type="evidence" value="ECO:0007669"/>
    <property type="project" value="TreeGrafter"/>
</dbReference>
<name>A0AAD9TIT1_9ROSI</name>
<sequence length="216" mass="23973">MCCFHYEENVYGIISLLKSCNSIGISPMCVYTVHVIGLVGQAVPLLHPYSSQRTRFKENSTDQIMKALKTSLIKGGPDDCEALVLDSHISGHPRVSITVLWIDLREENFENQSKKYLDDCLVREFKARNIGNASVVCRSLVAENTMQVVDLIRSLENNYDLMIVGKQRGPSSQLEQEMLPWVENEELGTVGDMVASSDFCGGMVSVLVMHCAVGVI</sequence>
<dbReference type="GO" id="GO:0098662">
    <property type="term" value="P:inorganic cation transmembrane transport"/>
    <property type="evidence" value="ECO:0007669"/>
    <property type="project" value="TreeGrafter"/>
</dbReference>
<dbReference type="PANTHER" id="PTHR32468:SF108">
    <property type="entry name" value="CATION_H(+) ANTIPORTER 15-LIKE"/>
    <property type="match status" value="1"/>
</dbReference>
<protein>
    <recommendedName>
        <fullName evidence="5">Cation/H(+) antiporter C-terminal domain-containing protein</fullName>
    </recommendedName>
</protein>
<feature type="domain" description="Cation/H(+) antiporter C-terminal" evidence="5">
    <location>
        <begin position="72"/>
        <end position="211"/>
    </location>
</feature>
<evidence type="ECO:0000313" key="7">
    <source>
        <dbReference type="Proteomes" id="UP001280121"/>
    </source>
</evidence>
<proteinExistence type="predicted"/>
<reference evidence="6" key="1">
    <citation type="journal article" date="2023" name="Plant J.">
        <title>Genome sequences and population genomics provide insights into the demographic history, inbreeding, and mutation load of two 'living fossil' tree species of Dipteronia.</title>
        <authorList>
            <person name="Feng Y."/>
            <person name="Comes H.P."/>
            <person name="Chen J."/>
            <person name="Zhu S."/>
            <person name="Lu R."/>
            <person name="Zhang X."/>
            <person name="Li P."/>
            <person name="Qiu J."/>
            <person name="Olsen K.M."/>
            <person name="Qiu Y."/>
        </authorList>
    </citation>
    <scope>NUCLEOTIDE SEQUENCE</scope>
    <source>
        <strain evidence="6">KIB01</strain>
    </source>
</reference>
<evidence type="ECO:0000256" key="2">
    <source>
        <dbReference type="ARBA" id="ARBA00022538"/>
    </source>
</evidence>
<evidence type="ECO:0000256" key="3">
    <source>
        <dbReference type="ARBA" id="ARBA00022958"/>
    </source>
</evidence>
<keyword evidence="3" id="KW-0630">Potassium</keyword>
<dbReference type="PANTHER" id="PTHR32468">
    <property type="entry name" value="CATION/H + ANTIPORTER"/>
    <property type="match status" value="1"/>
</dbReference>
<dbReference type="Pfam" id="PF23259">
    <property type="entry name" value="CHX17_C"/>
    <property type="match status" value="1"/>
</dbReference>
<keyword evidence="7" id="KW-1185">Reference proteome</keyword>
<evidence type="ECO:0000259" key="5">
    <source>
        <dbReference type="Pfam" id="PF23259"/>
    </source>
</evidence>
<evidence type="ECO:0000256" key="1">
    <source>
        <dbReference type="ARBA" id="ARBA00022448"/>
    </source>
</evidence>
<evidence type="ECO:0000256" key="4">
    <source>
        <dbReference type="ARBA" id="ARBA00023065"/>
    </source>
</evidence>